<evidence type="ECO:0000313" key="5">
    <source>
        <dbReference type="EMBL" id="SCB28722.1"/>
    </source>
</evidence>
<proteinExistence type="predicted"/>
<dbReference type="PANTHER" id="PTHR46796">
    <property type="entry name" value="HTH-TYPE TRANSCRIPTIONAL ACTIVATOR RHAS-RELATED"/>
    <property type="match status" value="1"/>
</dbReference>
<dbReference type="EMBL" id="FMAH01000015">
    <property type="protein sequence ID" value="SCB28722.1"/>
    <property type="molecule type" value="Genomic_DNA"/>
</dbReference>
<dbReference type="InterPro" id="IPR009057">
    <property type="entry name" value="Homeodomain-like_sf"/>
</dbReference>
<dbReference type="AlphaFoldDB" id="A0A1C3VLU6"/>
<reference evidence="6" key="1">
    <citation type="submission" date="2016-08" db="EMBL/GenBank/DDBJ databases">
        <authorList>
            <person name="Varghese N."/>
            <person name="Submissions Spin"/>
        </authorList>
    </citation>
    <scope>NUCLEOTIDE SEQUENCE [LARGE SCALE GENOMIC DNA]</scope>
    <source>
        <strain evidence="6">HAMBI 2971</strain>
    </source>
</reference>
<keyword evidence="2" id="KW-0238">DNA-binding</keyword>
<gene>
    <name evidence="5" type="ORF">GA0061102_10152</name>
</gene>
<dbReference type="GO" id="GO:0003700">
    <property type="term" value="F:DNA-binding transcription factor activity"/>
    <property type="evidence" value="ECO:0007669"/>
    <property type="project" value="InterPro"/>
</dbReference>
<dbReference type="PROSITE" id="PS01124">
    <property type="entry name" value="HTH_ARAC_FAMILY_2"/>
    <property type="match status" value="1"/>
</dbReference>
<accession>A0A1C3VLU6</accession>
<keyword evidence="6" id="KW-1185">Reference proteome</keyword>
<dbReference type="Pfam" id="PF12833">
    <property type="entry name" value="HTH_18"/>
    <property type="match status" value="1"/>
</dbReference>
<protein>
    <submittedName>
        <fullName evidence="5">Helix-turn-helix domain-containing protein</fullName>
    </submittedName>
</protein>
<dbReference type="GO" id="GO:0043565">
    <property type="term" value="F:sequence-specific DNA binding"/>
    <property type="evidence" value="ECO:0007669"/>
    <property type="project" value="InterPro"/>
</dbReference>
<evidence type="ECO:0000256" key="3">
    <source>
        <dbReference type="ARBA" id="ARBA00023163"/>
    </source>
</evidence>
<dbReference type="PANTHER" id="PTHR46796:SF14">
    <property type="entry name" value="TRANSCRIPTIONAL REGULATORY PROTEIN"/>
    <property type="match status" value="1"/>
</dbReference>
<dbReference type="SMART" id="SM00342">
    <property type="entry name" value="HTH_ARAC"/>
    <property type="match status" value="1"/>
</dbReference>
<dbReference type="SUPFAM" id="SSF46689">
    <property type="entry name" value="Homeodomain-like"/>
    <property type="match status" value="2"/>
</dbReference>
<dbReference type="InterPro" id="IPR050204">
    <property type="entry name" value="AraC_XylS_family_regulators"/>
</dbReference>
<sequence>MNLSHPEFISLAPFLGVSETYSLQAVPVRSSPIEVTKIFRPVSSDATSHIRLPRCDAYFLMLYLDDAIHCDIRADGSLAPPRFCCRGSICVIDLRDGAAVALQTTLSSIAITMPKAFIAEVAELSPGLDGDALRCRRAELDPVVSNLGLVLLSLFERELSSSQAILRHLGIAICTHLLQDFPDPKSLKNDVVVTGHRVASMAKHFMQHNLSRQLSIADVAAITGLSVRQFSQTFKKATGLTANQWLLRARVEAAKELLSEHQLTFEEIAKVCGFAEQSHFAKVFAREVGVTPAVWRAKRVN</sequence>
<feature type="domain" description="HTH araC/xylS-type" evidence="4">
    <location>
        <begin position="200"/>
        <end position="298"/>
    </location>
</feature>
<name>A0A1C3VLU6_9HYPH</name>
<dbReference type="STRING" id="411945.GA0061102_10152"/>
<dbReference type="Proteomes" id="UP000199435">
    <property type="component" value="Unassembled WGS sequence"/>
</dbReference>
<keyword evidence="3" id="KW-0804">Transcription</keyword>
<keyword evidence="1" id="KW-0805">Transcription regulation</keyword>
<dbReference type="InterPro" id="IPR018060">
    <property type="entry name" value="HTH_AraC"/>
</dbReference>
<evidence type="ECO:0000256" key="1">
    <source>
        <dbReference type="ARBA" id="ARBA00023015"/>
    </source>
</evidence>
<evidence type="ECO:0000313" key="6">
    <source>
        <dbReference type="Proteomes" id="UP000199435"/>
    </source>
</evidence>
<dbReference type="Gene3D" id="1.10.10.60">
    <property type="entry name" value="Homeodomain-like"/>
    <property type="match status" value="2"/>
</dbReference>
<evidence type="ECO:0000256" key="2">
    <source>
        <dbReference type="ARBA" id="ARBA00023125"/>
    </source>
</evidence>
<evidence type="ECO:0000259" key="4">
    <source>
        <dbReference type="PROSITE" id="PS01124"/>
    </source>
</evidence>
<organism evidence="5 6">
    <name type="scientific">Rhizobium miluonense</name>
    <dbReference type="NCBI Taxonomy" id="411945"/>
    <lineage>
        <taxon>Bacteria</taxon>
        <taxon>Pseudomonadati</taxon>
        <taxon>Pseudomonadota</taxon>
        <taxon>Alphaproteobacteria</taxon>
        <taxon>Hyphomicrobiales</taxon>
        <taxon>Rhizobiaceae</taxon>
        <taxon>Rhizobium/Agrobacterium group</taxon>
        <taxon>Rhizobium</taxon>
    </lineage>
</organism>